<dbReference type="Gene3D" id="3.10.20.30">
    <property type="match status" value="1"/>
</dbReference>
<dbReference type="Gene3D" id="3.30.43.10">
    <property type="entry name" value="Uridine Diphospho-n-acetylenolpyruvylglucosamine Reductase, domain 2"/>
    <property type="match status" value="1"/>
</dbReference>
<dbReference type="GO" id="GO:0071949">
    <property type="term" value="F:FAD binding"/>
    <property type="evidence" value="ECO:0007669"/>
    <property type="project" value="InterPro"/>
</dbReference>
<dbReference type="Gene3D" id="3.30.465.10">
    <property type="match status" value="1"/>
</dbReference>
<dbReference type="InterPro" id="IPR036884">
    <property type="entry name" value="2Fe-2S-bd_dom_sf"/>
</dbReference>
<evidence type="ECO:0000256" key="1">
    <source>
        <dbReference type="ARBA" id="ARBA00022630"/>
    </source>
</evidence>
<evidence type="ECO:0000313" key="9">
    <source>
        <dbReference type="Proteomes" id="UP000256388"/>
    </source>
</evidence>
<dbReference type="PANTHER" id="PTHR45444:SF3">
    <property type="entry name" value="XANTHINE DEHYDROGENASE"/>
    <property type="match status" value="1"/>
</dbReference>
<gene>
    <name evidence="8" type="ORF">DFR64_0759</name>
</gene>
<dbReference type="InterPro" id="IPR001041">
    <property type="entry name" value="2Fe-2S_ferredoxin-type"/>
</dbReference>
<sequence>MWESYYTASNIEDVLEILDREGPSARIIAGGTDLVLELKNGAHPHVKSLVDINRIEGLDFIQEKDDQIYLGPTVTHNQCLVSEPLLKYALPLVKAAQSIGAPQIRNVGTVLGNLITASPANDTISPLIALDASVTLRSRENERVVKLSDFYKGVRKIDLSHNEMVVDVHFKKMQPNQKGSFIKYILRQAHAISVANATAILTFNHEGVISEAVITLGAVAPTIVRAETAEKYLVGKKLNSEVIAEASKLAEKDGRPISDVRASQEYRQYLIPVLVEKALNEINNGDWAKYDSDPVLLWGKQTSFFKPTLRTLKHDEAEAIKTLINGQEYTVTKGQNNTLSKLVREEAGLTGTKIGCGEGECGACTLYMNGLPVLSCLIPAPRAHQCEITTIEGISDGENLHPVQQALIDEGAVQCGYCTPGFVMSAVKLLEEKPLPDENDIKQGLAGNICRCTGYYSIIAAVEKAAQEISGK</sequence>
<dbReference type="InterPro" id="IPR036683">
    <property type="entry name" value="CO_DH_flav_C_dom_sf"/>
</dbReference>
<accession>A0A347ZTA3</accession>
<keyword evidence="2" id="KW-0479">Metal-binding</keyword>
<evidence type="ECO:0000259" key="6">
    <source>
        <dbReference type="PROSITE" id="PS51085"/>
    </source>
</evidence>
<evidence type="ECO:0000256" key="3">
    <source>
        <dbReference type="ARBA" id="ARBA00022827"/>
    </source>
</evidence>
<keyword evidence="1" id="KW-0285">Flavoprotein</keyword>
<dbReference type="AlphaFoldDB" id="A0A347ZTA3"/>
<dbReference type="SUPFAM" id="SSF47741">
    <property type="entry name" value="CO dehydrogenase ISP C-domain like"/>
    <property type="match status" value="1"/>
</dbReference>
<evidence type="ECO:0000256" key="2">
    <source>
        <dbReference type="ARBA" id="ARBA00022723"/>
    </source>
</evidence>
<dbReference type="EMBL" id="QUMS01000001">
    <property type="protein sequence ID" value="REG10891.1"/>
    <property type="molecule type" value="Genomic_DNA"/>
</dbReference>
<dbReference type="SMART" id="SM01092">
    <property type="entry name" value="CO_deh_flav_C"/>
    <property type="match status" value="1"/>
</dbReference>
<dbReference type="SUPFAM" id="SSF54292">
    <property type="entry name" value="2Fe-2S ferredoxin-like"/>
    <property type="match status" value="1"/>
</dbReference>
<dbReference type="InterPro" id="IPR036010">
    <property type="entry name" value="2Fe-2S_ferredoxin-like_sf"/>
</dbReference>
<dbReference type="InterPro" id="IPR012675">
    <property type="entry name" value="Beta-grasp_dom_sf"/>
</dbReference>
<dbReference type="PROSITE" id="PS51085">
    <property type="entry name" value="2FE2S_FER_2"/>
    <property type="match status" value="1"/>
</dbReference>
<dbReference type="PROSITE" id="PS00197">
    <property type="entry name" value="2FE2S_FER_1"/>
    <property type="match status" value="1"/>
</dbReference>
<evidence type="ECO:0000256" key="4">
    <source>
        <dbReference type="ARBA" id="ARBA00023002"/>
    </source>
</evidence>
<dbReference type="InterPro" id="IPR002346">
    <property type="entry name" value="Mopterin_DH_FAD-bd"/>
</dbReference>
<dbReference type="InterPro" id="IPR016167">
    <property type="entry name" value="FAD-bd_PCMH_sub1"/>
</dbReference>
<reference evidence="8 9" key="1">
    <citation type="submission" date="2018-08" db="EMBL/GenBank/DDBJ databases">
        <title>Genomic Encyclopedia of Type Strains, Phase IV (KMG-IV): sequencing the most valuable type-strain genomes for metagenomic binning, comparative biology and taxonomic classification.</title>
        <authorList>
            <person name="Goeker M."/>
        </authorList>
    </citation>
    <scope>NUCLEOTIDE SEQUENCE [LARGE SCALE GENOMIC DNA]</scope>
    <source>
        <strain evidence="8 9">DSM 23923</strain>
    </source>
</reference>
<dbReference type="InterPro" id="IPR006058">
    <property type="entry name" value="2Fe2S_fd_BS"/>
</dbReference>
<keyword evidence="3" id="KW-0274">FAD</keyword>
<dbReference type="SUPFAM" id="SSF55447">
    <property type="entry name" value="CO dehydrogenase flavoprotein C-terminal domain-like"/>
    <property type="match status" value="1"/>
</dbReference>
<dbReference type="Pfam" id="PF03450">
    <property type="entry name" value="CO_deh_flav_C"/>
    <property type="match status" value="1"/>
</dbReference>
<dbReference type="PROSITE" id="PS51387">
    <property type="entry name" value="FAD_PCMH"/>
    <property type="match status" value="1"/>
</dbReference>
<comment type="caution">
    <text evidence="8">The sequence shown here is derived from an EMBL/GenBank/DDBJ whole genome shotgun (WGS) entry which is preliminary data.</text>
</comment>
<dbReference type="InterPro" id="IPR036318">
    <property type="entry name" value="FAD-bd_PCMH-like_sf"/>
</dbReference>
<keyword evidence="9" id="KW-1185">Reference proteome</keyword>
<dbReference type="SUPFAM" id="SSF56176">
    <property type="entry name" value="FAD-binding/transporter-associated domain-like"/>
    <property type="match status" value="1"/>
</dbReference>
<dbReference type="GO" id="GO:0051537">
    <property type="term" value="F:2 iron, 2 sulfur cluster binding"/>
    <property type="evidence" value="ECO:0007669"/>
    <property type="project" value="InterPro"/>
</dbReference>
<dbReference type="Pfam" id="PF01799">
    <property type="entry name" value="Fer2_2"/>
    <property type="match status" value="1"/>
</dbReference>
<dbReference type="Pfam" id="PF00111">
    <property type="entry name" value="Fer2"/>
    <property type="match status" value="1"/>
</dbReference>
<keyword evidence="4" id="KW-0560">Oxidoreductase</keyword>
<dbReference type="PANTHER" id="PTHR45444">
    <property type="entry name" value="XANTHINE DEHYDROGENASE"/>
    <property type="match status" value="1"/>
</dbReference>
<protein>
    <submittedName>
        <fullName evidence="8">Carbon-monoxide dehydrogenase medium subunit</fullName>
    </submittedName>
</protein>
<dbReference type="RefSeq" id="WP_116224042.1">
    <property type="nucleotide sequence ID" value="NZ_AP018437.1"/>
</dbReference>
<dbReference type="InterPro" id="IPR016208">
    <property type="entry name" value="Ald_Oxase/xanthine_DH-like"/>
</dbReference>
<name>A0A347ZTA3_9CHLR</name>
<keyword evidence="5" id="KW-0408">Iron</keyword>
<dbReference type="InterPro" id="IPR016169">
    <property type="entry name" value="FAD-bd_PCMH_sub2"/>
</dbReference>
<evidence type="ECO:0000256" key="5">
    <source>
        <dbReference type="ARBA" id="ARBA00023004"/>
    </source>
</evidence>
<evidence type="ECO:0000259" key="7">
    <source>
        <dbReference type="PROSITE" id="PS51387"/>
    </source>
</evidence>
<dbReference type="Proteomes" id="UP000256388">
    <property type="component" value="Unassembled WGS sequence"/>
</dbReference>
<dbReference type="InterPro" id="IPR016166">
    <property type="entry name" value="FAD-bd_PCMH"/>
</dbReference>
<proteinExistence type="predicted"/>
<dbReference type="InterPro" id="IPR005107">
    <property type="entry name" value="CO_DH_flav_C"/>
</dbReference>
<dbReference type="Gene3D" id="3.30.390.50">
    <property type="entry name" value="CO dehydrogenase flavoprotein, C-terminal domain"/>
    <property type="match status" value="1"/>
</dbReference>
<dbReference type="GO" id="GO:0005506">
    <property type="term" value="F:iron ion binding"/>
    <property type="evidence" value="ECO:0007669"/>
    <property type="project" value="InterPro"/>
</dbReference>
<dbReference type="Gene3D" id="1.10.150.120">
    <property type="entry name" value="[2Fe-2S]-binding domain"/>
    <property type="match status" value="1"/>
</dbReference>
<evidence type="ECO:0000313" key="8">
    <source>
        <dbReference type="EMBL" id="REG10891.1"/>
    </source>
</evidence>
<feature type="domain" description="FAD-binding PCMH-type" evidence="7">
    <location>
        <begin position="1"/>
        <end position="175"/>
    </location>
</feature>
<dbReference type="GO" id="GO:0016491">
    <property type="term" value="F:oxidoreductase activity"/>
    <property type="evidence" value="ECO:0007669"/>
    <property type="project" value="UniProtKB-KW"/>
</dbReference>
<organism evidence="8 9">
    <name type="scientific">Pelolinea submarina</name>
    <dbReference type="NCBI Taxonomy" id="913107"/>
    <lineage>
        <taxon>Bacteria</taxon>
        <taxon>Bacillati</taxon>
        <taxon>Chloroflexota</taxon>
        <taxon>Anaerolineae</taxon>
        <taxon>Anaerolineales</taxon>
        <taxon>Anaerolineaceae</taxon>
        <taxon>Pelolinea</taxon>
    </lineage>
</organism>
<feature type="domain" description="2Fe-2S ferredoxin-type" evidence="6">
    <location>
        <begin position="318"/>
        <end position="394"/>
    </location>
</feature>
<dbReference type="InterPro" id="IPR002888">
    <property type="entry name" value="2Fe-2S-bd"/>
</dbReference>
<dbReference type="Pfam" id="PF00941">
    <property type="entry name" value="FAD_binding_5"/>
    <property type="match status" value="1"/>
</dbReference>
<dbReference type="OrthoDB" id="9789842at2"/>